<keyword evidence="2" id="KW-0132">Cell division</keyword>
<proteinExistence type="predicted"/>
<dbReference type="InterPro" id="IPR009252">
    <property type="entry name" value="Cell_div_ZapB"/>
</dbReference>
<protein>
    <submittedName>
        <fullName evidence="4">TIGR02449 family protein</fullName>
    </submittedName>
</protein>
<evidence type="ECO:0000313" key="5">
    <source>
        <dbReference type="Proteomes" id="UP001143362"/>
    </source>
</evidence>
<dbReference type="Proteomes" id="UP001143362">
    <property type="component" value="Unassembled WGS sequence"/>
</dbReference>
<name>A0ABT3TCS4_9GAMM</name>
<reference evidence="4" key="1">
    <citation type="submission" date="2019-02" db="EMBL/GenBank/DDBJ databases">
        <authorList>
            <person name="Li S.-H."/>
        </authorList>
    </citation>
    <scope>NUCLEOTIDE SEQUENCE</scope>
    <source>
        <strain evidence="4">IMCC14734</strain>
    </source>
</reference>
<keyword evidence="5" id="KW-1185">Reference proteome</keyword>
<evidence type="ECO:0000256" key="2">
    <source>
        <dbReference type="ARBA" id="ARBA00023210"/>
    </source>
</evidence>
<evidence type="ECO:0000256" key="1">
    <source>
        <dbReference type="ARBA" id="ARBA00023054"/>
    </source>
</evidence>
<dbReference type="InterPro" id="IPR012662">
    <property type="entry name" value="CHP02449"/>
</dbReference>
<evidence type="ECO:0000313" key="4">
    <source>
        <dbReference type="EMBL" id="MCX2980073.1"/>
    </source>
</evidence>
<dbReference type="NCBIfam" id="TIGR02449">
    <property type="entry name" value="TIGR02449 family protein"/>
    <property type="match status" value="1"/>
</dbReference>
<accession>A0ABT3TCS4</accession>
<comment type="caution">
    <text evidence="4">The sequence shown here is derived from an EMBL/GenBank/DDBJ whole genome shotgun (WGS) entry which is preliminary data.</text>
</comment>
<dbReference type="EMBL" id="SHNN01000001">
    <property type="protein sequence ID" value="MCX2980073.1"/>
    <property type="molecule type" value="Genomic_DNA"/>
</dbReference>
<dbReference type="Pfam" id="PF06005">
    <property type="entry name" value="ZapB"/>
    <property type="match status" value="1"/>
</dbReference>
<keyword evidence="1 3" id="KW-0175">Coiled coil</keyword>
<sequence>MPDSQLQLLEEKIDTLIELCADLNRENASLKANANSWSKERQNLIDKNELAKTKVEAIISRLKAMEQDS</sequence>
<keyword evidence="2" id="KW-0717">Septation</keyword>
<organism evidence="4 5">
    <name type="scientific">Candidatus Litorirhabdus singularis</name>
    <dbReference type="NCBI Taxonomy" id="2518993"/>
    <lineage>
        <taxon>Bacteria</taxon>
        <taxon>Pseudomonadati</taxon>
        <taxon>Pseudomonadota</taxon>
        <taxon>Gammaproteobacteria</taxon>
        <taxon>Cellvibrionales</taxon>
        <taxon>Halieaceae</taxon>
        <taxon>Candidatus Litorirhabdus</taxon>
    </lineage>
</organism>
<feature type="coiled-coil region" evidence="3">
    <location>
        <begin position="6"/>
        <end position="68"/>
    </location>
</feature>
<keyword evidence="2" id="KW-0131">Cell cycle</keyword>
<evidence type="ECO:0000256" key="3">
    <source>
        <dbReference type="SAM" id="Coils"/>
    </source>
</evidence>
<gene>
    <name evidence="4" type="ORF">EYC98_04245</name>
</gene>